<proteinExistence type="predicted"/>
<dbReference type="AlphaFoldDB" id="A0A212FAJ1"/>
<name>A0A212FAJ1_DANPL</name>
<protein>
    <submittedName>
        <fullName evidence="2">Uncharacterized protein</fullName>
    </submittedName>
</protein>
<evidence type="ECO:0000256" key="1">
    <source>
        <dbReference type="SAM" id="MobiDB-lite"/>
    </source>
</evidence>
<comment type="caution">
    <text evidence="2">The sequence shown here is derived from an EMBL/GenBank/DDBJ whole genome shotgun (WGS) entry which is preliminary data.</text>
</comment>
<dbReference type="Proteomes" id="UP000007151">
    <property type="component" value="Unassembled WGS sequence"/>
</dbReference>
<gene>
    <name evidence="2" type="ORF">KGM_204982</name>
</gene>
<evidence type="ECO:0000313" key="2">
    <source>
        <dbReference type="EMBL" id="OWR50733.1"/>
    </source>
</evidence>
<dbReference type="EMBL" id="AGBW02009472">
    <property type="protein sequence ID" value="OWR50733.1"/>
    <property type="molecule type" value="Genomic_DNA"/>
</dbReference>
<reference evidence="2 3" key="1">
    <citation type="journal article" date="2011" name="Cell">
        <title>The monarch butterfly genome yields insights into long-distance migration.</title>
        <authorList>
            <person name="Zhan S."/>
            <person name="Merlin C."/>
            <person name="Boore J.L."/>
            <person name="Reppert S.M."/>
        </authorList>
    </citation>
    <scope>NUCLEOTIDE SEQUENCE [LARGE SCALE GENOMIC DNA]</scope>
    <source>
        <strain evidence="2">F-2</strain>
    </source>
</reference>
<evidence type="ECO:0000313" key="3">
    <source>
        <dbReference type="Proteomes" id="UP000007151"/>
    </source>
</evidence>
<sequence>MPVHNDTELILMLIQIYPDVKRPARCIERDGRGRGGVPRCVAPRPDAGVAGSSGASPRGTRAPAGSPCGPRGPGASGPPRQAPAPH</sequence>
<dbReference type="KEGG" id="dpl:KGM_204982"/>
<accession>A0A212FAJ1</accession>
<dbReference type="InParanoid" id="A0A212FAJ1"/>
<organism evidence="2 3">
    <name type="scientific">Danaus plexippus plexippus</name>
    <dbReference type="NCBI Taxonomy" id="278856"/>
    <lineage>
        <taxon>Eukaryota</taxon>
        <taxon>Metazoa</taxon>
        <taxon>Ecdysozoa</taxon>
        <taxon>Arthropoda</taxon>
        <taxon>Hexapoda</taxon>
        <taxon>Insecta</taxon>
        <taxon>Pterygota</taxon>
        <taxon>Neoptera</taxon>
        <taxon>Endopterygota</taxon>
        <taxon>Lepidoptera</taxon>
        <taxon>Glossata</taxon>
        <taxon>Ditrysia</taxon>
        <taxon>Papilionoidea</taxon>
        <taxon>Nymphalidae</taxon>
        <taxon>Danainae</taxon>
        <taxon>Danaini</taxon>
        <taxon>Danaina</taxon>
        <taxon>Danaus</taxon>
        <taxon>Danaus</taxon>
    </lineage>
</organism>
<feature type="region of interest" description="Disordered" evidence="1">
    <location>
        <begin position="29"/>
        <end position="86"/>
    </location>
</feature>
<keyword evidence="3" id="KW-1185">Reference proteome</keyword>